<dbReference type="RefSeq" id="WP_006715096.1">
    <property type="nucleotide sequence ID" value="NZ_CP007032.1"/>
</dbReference>
<keyword evidence="1" id="KW-0732">Signal</keyword>
<dbReference type="Proteomes" id="UP000010847">
    <property type="component" value="Chromosome"/>
</dbReference>
<dbReference type="SUPFAM" id="SSF69318">
    <property type="entry name" value="Integrin alpha N-terminal domain"/>
    <property type="match status" value="1"/>
</dbReference>
<evidence type="ECO:0000313" key="3">
    <source>
        <dbReference type="Proteomes" id="UP000010847"/>
    </source>
</evidence>
<evidence type="ECO:0008006" key="4">
    <source>
        <dbReference type="Google" id="ProtNLM"/>
    </source>
</evidence>
<dbReference type="InterPro" id="IPR018763">
    <property type="entry name" value="DUF2334"/>
</dbReference>
<name>W0EHC6_9FIRM</name>
<dbReference type="HOGENOM" id="CLU_432595_0_0_9"/>
<dbReference type="EMBL" id="CP007032">
    <property type="protein sequence ID" value="AHF08476.1"/>
    <property type="molecule type" value="Genomic_DNA"/>
</dbReference>
<organism evidence="2 3">
    <name type="scientific">Desulfitobacterium metallireducens DSM 15288</name>
    <dbReference type="NCBI Taxonomy" id="871968"/>
    <lineage>
        <taxon>Bacteria</taxon>
        <taxon>Bacillati</taxon>
        <taxon>Bacillota</taxon>
        <taxon>Clostridia</taxon>
        <taxon>Eubacteriales</taxon>
        <taxon>Desulfitobacteriaceae</taxon>
        <taxon>Desulfitobacterium</taxon>
    </lineage>
</organism>
<dbReference type="SUPFAM" id="SSF88713">
    <property type="entry name" value="Glycoside hydrolase/deacetylase"/>
    <property type="match status" value="1"/>
</dbReference>
<dbReference type="STRING" id="871968.DESME_04450"/>
<evidence type="ECO:0000256" key="1">
    <source>
        <dbReference type="ARBA" id="ARBA00022729"/>
    </source>
</evidence>
<reference evidence="2 3" key="1">
    <citation type="submission" date="2013-12" db="EMBL/GenBank/DDBJ databases">
        <authorList>
            <consortium name="DOE Joint Genome Institute"/>
            <person name="Smidt H."/>
            <person name="Huntemann M."/>
            <person name="Han J."/>
            <person name="Chen A."/>
            <person name="Kyrpides N."/>
            <person name="Mavromatis K."/>
            <person name="Markowitz V."/>
            <person name="Palaniappan K."/>
            <person name="Ivanova N."/>
            <person name="Schaumberg A."/>
            <person name="Pati A."/>
            <person name="Liolios K."/>
            <person name="Nordberg H.P."/>
            <person name="Cantor M.N."/>
            <person name="Hua S.X."/>
            <person name="Woyke T."/>
        </authorList>
    </citation>
    <scope>NUCLEOTIDE SEQUENCE [LARGE SCALE GENOMIC DNA]</scope>
    <source>
        <strain evidence="3">DSM 15288</strain>
    </source>
</reference>
<dbReference type="InterPro" id="IPR028994">
    <property type="entry name" value="Integrin_alpha_N"/>
</dbReference>
<dbReference type="eggNOG" id="COG5298">
    <property type="taxonomic scope" value="Bacteria"/>
</dbReference>
<dbReference type="PANTHER" id="PTHR46580">
    <property type="entry name" value="SENSOR KINASE-RELATED"/>
    <property type="match status" value="1"/>
</dbReference>
<gene>
    <name evidence="2" type="ORF">DESME_04450</name>
</gene>
<dbReference type="OrthoDB" id="2339428at2"/>
<dbReference type="KEGG" id="dmt:DESME_04450"/>
<keyword evidence="3" id="KW-1185">Reference proteome</keyword>
<dbReference type="PANTHER" id="PTHR46580:SF2">
    <property type="entry name" value="MAM DOMAIN-CONTAINING PROTEIN"/>
    <property type="match status" value="1"/>
</dbReference>
<evidence type="ECO:0000313" key="2">
    <source>
        <dbReference type="EMBL" id="AHF08476.1"/>
    </source>
</evidence>
<sequence length="621" mass="69939">MRRAILRLEDVGPGGPFGTAESLLKLQAIADYLHSENVPFHVSVIPRYINPSIGYDKSIGDDSDPFILSFNRMIKYLQRQGGSIGMHGYTHQYDESISAVGHEFYHPRLPANCPPDDPKEACLNKEDFENSYASSRMRKGLDLFAKAGIMVDWMSTPHYYASPSQRSIIESWSGILFEDHPQKASKTVFLQDNDYPFYRGVVYVPTPLSYLQGPDFDSDIKRICNEAEGYSPDQLAAFYYHPFRELPFIQISQSNGVTSIDYDDNSYLKKLIRGFKAQGFTFMSLLDQLSFVPSLRKTDFFSGSENIVLTGDINNDGKAELIIREESTGNWYGTTFDIQSVLNRHCAGSSTQLLLANWGKEKHLVPLVGDFNGDGFDDVVLWNPVNGNWQVALSHGTQFYPDRGNGDNLWLKHWGIGKQWKPLVGDFDGDGQDDVILWDCQKGEWHVALSNGQGFIPSQQSWINLWGVGRSWTASVGDFNGDGKDDLIIWSRQYGEWRIALSDGRKFTRSNLPSLQSWTQRTDWYPGSQWELLVGDVDGDGLDDLLIVNGARGEWRVARSTGYDFIPLDRTFSPWSAGDDMQPLVGDFNGNGKVSLCARHFQLRNGTIDLAISVLGKREES</sequence>
<dbReference type="InterPro" id="IPR011330">
    <property type="entry name" value="Glyco_hydro/deAcase_b/a-brl"/>
</dbReference>
<dbReference type="InterPro" id="IPR013517">
    <property type="entry name" value="FG-GAP"/>
</dbReference>
<accession>W0EHC6</accession>
<dbReference type="Pfam" id="PF10096">
    <property type="entry name" value="DUF2334"/>
    <property type="match status" value="1"/>
</dbReference>
<dbReference type="GO" id="GO:0005975">
    <property type="term" value="P:carbohydrate metabolic process"/>
    <property type="evidence" value="ECO:0007669"/>
    <property type="project" value="InterPro"/>
</dbReference>
<protein>
    <recommendedName>
        <fullName evidence="4">DUF2334 domain-containing protein</fullName>
    </recommendedName>
</protein>
<dbReference type="Pfam" id="PF13517">
    <property type="entry name" value="FG-GAP_3"/>
    <property type="match status" value="2"/>
</dbReference>
<dbReference type="Gene3D" id="2.130.10.130">
    <property type="entry name" value="Integrin alpha, N-terminal"/>
    <property type="match status" value="2"/>
</dbReference>
<proteinExistence type="predicted"/>
<dbReference type="AlphaFoldDB" id="W0EHC6"/>